<dbReference type="EMBL" id="JAKLTQ010000022">
    <property type="protein sequence ID" value="MCG2624274.1"/>
    <property type="molecule type" value="Genomic_DNA"/>
</dbReference>
<evidence type="ECO:0000313" key="6">
    <source>
        <dbReference type="Proteomes" id="UP001165368"/>
    </source>
</evidence>
<accession>A0ABS9LC60</accession>
<comment type="caution">
    <text evidence="5">The sequence shown here is derived from an EMBL/GenBank/DDBJ whole genome shotgun (WGS) entry which is preliminary data.</text>
</comment>
<dbReference type="Gene3D" id="3.30.1360.40">
    <property type="match status" value="1"/>
</dbReference>
<evidence type="ECO:0000256" key="2">
    <source>
        <dbReference type="ARBA" id="ARBA00022801"/>
    </source>
</evidence>
<keyword evidence="2 5" id="KW-0378">Hydrolase</keyword>
<keyword evidence="3" id="KW-0067">ATP-binding</keyword>
<dbReference type="SUPFAM" id="SSF50891">
    <property type="entry name" value="Cyclophilin-like"/>
    <property type="match status" value="1"/>
</dbReference>
<dbReference type="PANTHER" id="PTHR34698:SF2">
    <property type="entry name" value="5-OXOPROLINASE SUBUNIT B"/>
    <property type="match status" value="1"/>
</dbReference>
<dbReference type="Gene3D" id="2.40.100.10">
    <property type="entry name" value="Cyclophilin-like"/>
    <property type="match status" value="1"/>
</dbReference>
<proteinExistence type="predicted"/>
<dbReference type="SUPFAM" id="SSF160467">
    <property type="entry name" value="PH0987 N-terminal domain-like"/>
    <property type="match status" value="1"/>
</dbReference>
<dbReference type="Pfam" id="PF02682">
    <property type="entry name" value="CT_C_D"/>
    <property type="match status" value="1"/>
</dbReference>
<reference evidence="5" key="1">
    <citation type="submission" date="2022-01" db="EMBL/GenBank/DDBJ databases">
        <authorList>
            <person name="Jo J.-H."/>
            <person name="Im W.-T."/>
        </authorList>
    </citation>
    <scope>NUCLEOTIDE SEQUENCE</scope>
    <source>
        <strain evidence="5">I2-34</strain>
    </source>
</reference>
<dbReference type="GO" id="GO:0016787">
    <property type="term" value="F:hydrolase activity"/>
    <property type="evidence" value="ECO:0007669"/>
    <property type="project" value="UniProtKB-KW"/>
</dbReference>
<evidence type="ECO:0000259" key="4">
    <source>
        <dbReference type="SMART" id="SM00796"/>
    </source>
</evidence>
<evidence type="ECO:0000313" key="5">
    <source>
        <dbReference type="EMBL" id="MCG2624274.1"/>
    </source>
</evidence>
<organism evidence="5 6">
    <name type="scientific">Arthrobacter hankyongi</name>
    <dbReference type="NCBI Taxonomy" id="2904801"/>
    <lineage>
        <taxon>Bacteria</taxon>
        <taxon>Bacillati</taxon>
        <taxon>Actinomycetota</taxon>
        <taxon>Actinomycetes</taxon>
        <taxon>Micrococcales</taxon>
        <taxon>Micrococcaceae</taxon>
        <taxon>Arthrobacter</taxon>
    </lineage>
</organism>
<name>A0ABS9LC60_9MICC</name>
<dbReference type="InterPro" id="IPR003833">
    <property type="entry name" value="CT_C_D"/>
</dbReference>
<evidence type="ECO:0000256" key="3">
    <source>
        <dbReference type="ARBA" id="ARBA00022840"/>
    </source>
</evidence>
<sequence>MRILPFGDGALLAEFGSLAEVLAHYRPLAAASLPGVVDLVPAARTILATFDASVSAAEVRRWLQAAAPVDDGAAVGAEITIEVDYSGEDLAEVARLLKVDEREVVRRHTGSRWTAAFTGFAPGFAYLVAPGDPLRVPRREVPRTRVPAGSVGLAGEFSGIYPGASPGGWQLIGRTEARLWDTAREEPALIRPGAVVRFREAR</sequence>
<dbReference type="InterPro" id="IPR029000">
    <property type="entry name" value="Cyclophilin-like_dom_sf"/>
</dbReference>
<dbReference type="InterPro" id="IPR010016">
    <property type="entry name" value="PxpB"/>
</dbReference>
<keyword evidence="1" id="KW-0547">Nucleotide-binding</keyword>
<protein>
    <submittedName>
        <fullName evidence="5">Allophanate hydrolase subunit 1</fullName>
    </submittedName>
</protein>
<dbReference type="SMART" id="SM00796">
    <property type="entry name" value="AHS1"/>
    <property type="match status" value="1"/>
</dbReference>
<dbReference type="RefSeq" id="WP_237825992.1">
    <property type="nucleotide sequence ID" value="NZ_JAKLTQ010000022.1"/>
</dbReference>
<gene>
    <name evidence="5" type="ORF">LVY72_20500</name>
</gene>
<keyword evidence="6" id="KW-1185">Reference proteome</keyword>
<evidence type="ECO:0000256" key="1">
    <source>
        <dbReference type="ARBA" id="ARBA00022741"/>
    </source>
</evidence>
<dbReference type="Proteomes" id="UP001165368">
    <property type="component" value="Unassembled WGS sequence"/>
</dbReference>
<feature type="domain" description="Carboxyltransferase" evidence="4">
    <location>
        <begin position="1"/>
        <end position="190"/>
    </location>
</feature>
<dbReference type="PANTHER" id="PTHR34698">
    <property type="entry name" value="5-OXOPROLINASE SUBUNIT B"/>
    <property type="match status" value="1"/>
</dbReference>